<organism evidence="3 4">
    <name type="scientific">Helianthus annuus</name>
    <name type="common">Common sunflower</name>
    <dbReference type="NCBI Taxonomy" id="4232"/>
    <lineage>
        <taxon>Eukaryota</taxon>
        <taxon>Viridiplantae</taxon>
        <taxon>Streptophyta</taxon>
        <taxon>Embryophyta</taxon>
        <taxon>Tracheophyta</taxon>
        <taxon>Spermatophyta</taxon>
        <taxon>Magnoliopsida</taxon>
        <taxon>eudicotyledons</taxon>
        <taxon>Gunneridae</taxon>
        <taxon>Pentapetalae</taxon>
        <taxon>asterids</taxon>
        <taxon>campanulids</taxon>
        <taxon>Asterales</taxon>
        <taxon>Asteraceae</taxon>
        <taxon>Asteroideae</taxon>
        <taxon>Heliantheae alliance</taxon>
        <taxon>Heliantheae</taxon>
        <taxon>Helianthus</taxon>
    </lineage>
</organism>
<dbReference type="PANTHER" id="PTHR31900">
    <property type="entry name" value="F-BOX/RNI SUPERFAMILY PROTEIN-RELATED"/>
    <property type="match status" value="1"/>
</dbReference>
<dbReference type="InterPro" id="IPR055411">
    <property type="entry name" value="LRR_FXL15/At3g58940/PEG3-like"/>
</dbReference>
<dbReference type="InterPro" id="IPR036047">
    <property type="entry name" value="F-box-like_dom_sf"/>
</dbReference>
<feature type="domain" description="F-box" evidence="1">
    <location>
        <begin position="9"/>
        <end position="57"/>
    </location>
</feature>
<evidence type="ECO:0000313" key="3">
    <source>
        <dbReference type="EMBL" id="OTF87690.1"/>
    </source>
</evidence>
<reference evidence="2 4" key="1">
    <citation type="journal article" date="2017" name="Nature">
        <title>The sunflower genome provides insights into oil metabolism, flowering and Asterid evolution.</title>
        <authorList>
            <person name="Badouin H."/>
            <person name="Gouzy J."/>
            <person name="Grassa C.J."/>
            <person name="Murat F."/>
            <person name="Staton S.E."/>
            <person name="Cottret L."/>
            <person name="Lelandais-Briere C."/>
            <person name="Owens G.L."/>
            <person name="Carrere S."/>
            <person name="Mayjonade B."/>
            <person name="Legrand L."/>
            <person name="Gill N."/>
            <person name="Kane N.C."/>
            <person name="Bowers J.E."/>
            <person name="Hubner S."/>
            <person name="Bellec A."/>
            <person name="Berard A."/>
            <person name="Berges H."/>
            <person name="Blanchet N."/>
            <person name="Boniface M.C."/>
            <person name="Brunel D."/>
            <person name="Catrice O."/>
            <person name="Chaidir N."/>
            <person name="Claudel C."/>
            <person name="Donnadieu C."/>
            <person name="Faraut T."/>
            <person name="Fievet G."/>
            <person name="Helmstetter N."/>
            <person name="King M."/>
            <person name="Knapp S.J."/>
            <person name="Lai Z."/>
            <person name="Le Paslier M.C."/>
            <person name="Lippi Y."/>
            <person name="Lorenzon L."/>
            <person name="Mandel J.R."/>
            <person name="Marage G."/>
            <person name="Marchand G."/>
            <person name="Marquand E."/>
            <person name="Bret-Mestries E."/>
            <person name="Morien E."/>
            <person name="Nambeesan S."/>
            <person name="Nguyen T."/>
            <person name="Pegot-Espagnet P."/>
            <person name="Pouilly N."/>
            <person name="Raftis F."/>
            <person name="Sallet E."/>
            <person name="Schiex T."/>
            <person name="Thomas J."/>
            <person name="Vandecasteele C."/>
            <person name="Vares D."/>
            <person name="Vear F."/>
            <person name="Vautrin S."/>
            <person name="Crespi M."/>
            <person name="Mangin B."/>
            <person name="Burke J.M."/>
            <person name="Salse J."/>
            <person name="Munos S."/>
            <person name="Vincourt P."/>
            <person name="Rieseberg L.H."/>
            <person name="Langlade N.B."/>
        </authorList>
    </citation>
    <scope>NUCLEOTIDE SEQUENCE [LARGE SCALE GENOMIC DNA]</scope>
    <source>
        <strain evidence="4">cv. SF193</strain>
        <tissue evidence="2">Leaves</tissue>
    </source>
</reference>
<name>A0A251RTW7_HELAN</name>
<dbReference type="InterPro" id="IPR006566">
    <property type="entry name" value="FBD"/>
</dbReference>
<evidence type="ECO:0000313" key="4">
    <source>
        <dbReference type="Proteomes" id="UP000215914"/>
    </source>
</evidence>
<dbReference type="Gene3D" id="3.80.10.10">
    <property type="entry name" value="Ribonuclease Inhibitor"/>
    <property type="match status" value="1"/>
</dbReference>
<dbReference type="EMBL" id="MNCJ02000332">
    <property type="protein sequence ID" value="KAF5757182.1"/>
    <property type="molecule type" value="Genomic_DNA"/>
</dbReference>
<dbReference type="PANTHER" id="PTHR31900:SF31">
    <property type="entry name" value="F-BOX_LRR-REPEAT PROTEIN 13-LIKE"/>
    <property type="match status" value="1"/>
</dbReference>
<dbReference type="SMART" id="SM00256">
    <property type="entry name" value="FBOX"/>
    <property type="match status" value="1"/>
</dbReference>
<dbReference type="OMA" id="VEVSHGC"/>
<dbReference type="InterPro" id="IPR053781">
    <property type="entry name" value="F-box_AtFBL13-like"/>
</dbReference>
<dbReference type="InParanoid" id="A0A251RTW7"/>
<dbReference type="SMART" id="SM00579">
    <property type="entry name" value="FBD"/>
    <property type="match status" value="1"/>
</dbReference>
<dbReference type="PROSITE" id="PS50181">
    <property type="entry name" value="FBOX"/>
    <property type="match status" value="1"/>
</dbReference>
<evidence type="ECO:0000259" key="1">
    <source>
        <dbReference type="PROSITE" id="PS50181"/>
    </source>
</evidence>
<dbReference type="SUPFAM" id="SSF52047">
    <property type="entry name" value="RNI-like"/>
    <property type="match status" value="1"/>
</dbReference>
<dbReference type="Pfam" id="PF24758">
    <property type="entry name" value="LRR_At5g56370"/>
    <property type="match status" value="1"/>
</dbReference>
<dbReference type="Gramene" id="mRNA:HanXRQr2_Chr17g0823571">
    <property type="protein sequence ID" value="mRNA:HanXRQr2_Chr17g0823571"/>
    <property type="gene ID" value="HanXRQr2_Chr17g0823571"/>
</dbReference>
<dbReference type="FunCoup" id="A0A251RTW7">
    <property type="interactions" value="679"/>
</dbReference>
<dbReference type="CDD" id="cd22160">
    <property type="entry name" value="F-box_AtFBL13-like"/>
    <property type="match status" value="1"/>
</dbReference>
<dbReference type="Pfam" id="PF00646">
    <property type="entry name" value="F-box"/>
    <property type="match status" value="1"/>
</dbReference>
<reference evidence="3" key="2">
    <citation type="submission" date="2017-02" db="EMBL/GenBank/DDBJ databases">
        <title>Sunflower complete genome.</title>
        <authorList>
            <person name="Langlade N."/>
            <person name="Munos S."/>
        </authorList>
    </citation>
    <scope>NUCLEOTIDE SEQUENCE [LARGE SCALE GENOMIC DNA]</scope>
    <source>
        <tissue evidence="3">Leaves</tissue>
    </source>
</reference>
<dbReference type="InterPro" id="IPR001810">
    <property type="entry name" value="F-box_dom"/>
</dbReference>
<accession>A0A251RTW7</accession>
<gene>
    <name evidence="3" type="primary">FDL48</name>
    <name evidence="3" type="ORF">HannXRQ_Chr17g0564661</name>
    <name evidence="2" type="ORF">HanXRQr2_Chr17g0823571</name>
</gene>
<reference evidence="2" key="3">
    <citation type="submission" date="2020-06" db="EMBL/GenBank/DDBJ databases">
        <title>Helianthus annuus Genome sequencing and assembly Release 2.</title>
        <authorList>
            <person name="Gouzy J."/>
            <person name="Langlade N."/>
            <person name="Munos S."/>
        </authorList>
    </citation>
    <scope>NUCLEOTIDE SEQUENCE</scope>
    <source>
        <tissue evidence="2">Leaves</tissue>
    </source>
</reference>
<protein>
    <submittedName>
        <fullName evidence="2">F-box domain, FBD domain, leucine-rich repeat domain superfamily</fullName>
    </submittedName>
    <submittedName>
        <fullName evidence="3">Putative F-box/FBD/LRR protein</fullName>
    </submittedName>
</protein>
<dbReference type="SUPFAM" id="SSF81383">
    <property type="entry name" value="F-box domain"/>
    <property type="match status" value="1"/>
</dbReference>
<dbReference type="InterPro" id="IPR032675">
    <property type="entry name" value="LRR_dom_sf"/>
</dbReference>
<dbReference type="Pfam" id="PF08387">
    <property type="entry name" value="FBD"/>
    <property type="match status" value="1"/>
</dbReference>
<sequence length="428" mass="49368">MSSISENVDDRLSRLPEDILSHILSLMPTKYAVRTSVLSKRWRYSWMFVTDLDFDDIHPYHDEKALSKIVDRVLKFCKTSKLRSVRLHLCDKVVSKSSVSSWIDKMVRLNVCELDVQLVLLELPFSLFTCKTLTKLRIDVSADKYGVWECRYPVNLPCLKTLDVVVYTNPFDNAFRLIRGCPMLESLSLEVIWCTHNGDYVFNIPTLKRLKLTNITCGYAVNYVVLRVPNLEYLYVGGMLGSWYVMEDLPSSVEASVSFDCLVSSDCTILDLWGQFLKGINGVKSLSVKKLLSSSPLPMFPNTKRLELKDLWDSGKVLESCPALEHLCIEKVVNYLWIKPKLVPACLLTNLTTIKFSTRKWQKCDMEFLEYMLRNAEVLKTVTITLENLCIEEERRLCLELIELPRASSRCEIRFTVMTVKDGRLQHR</sequence>
<dbReference type="EMBL" id="CM007906">
    <property type="protein sequence ID" value="OTF87690.1"/>
    <property type="molecule type" value="Genomic_DNA"/>
</dbReference>
<dbReference type="OrthoDB" id="1298252at2759"/>
<dbReference type="Proteomes" id="UP000215914">
    <property type="component" value="Chromosome 17"/>
</dbReference>
<evidence type="ECO:0000313" key="2">
    <source>
        <dbReference type="EMBL" id="KAF5757182.1"/>
    </source>
</evidence>
<proteinExistence type="predicted"/>
<dbReference type="InterPro" id="IPR050232">
    <property type="entry name" value="FBL13/AtMIF1-like"/>
</dbReference>
<keyword evidence="4" id="KW-1185">Reference proteome</keyword>
<dbReference type="AlphaFoldDB" id="A0A251RTW7"/>
<dbReference type="Gene3D" id="1.20.1280.50">
    <property type="match status" value="1"/>
</dbReference>